<evidence type="ECO:0000259" key="6">
    <source>
        <dbReference type="PROSITE" id="PS51462"/>
    </source>
</evidence>
<dbReference type="Proteomes" id="UP000002072">
    <property type="component" value="Chromosome"/>
</dbReference>
<dbReference type="STRING" id="519441.Smon_1427"/>
<evidence type="ECO:0000313" key="8">
    <source>
        <dbReference type="Proteomes" id="UP000002072"/>
    </source>
</evidence>
<feature type="domain" description="Nudix hydrolase" evidence="6">
    <location>
        <begin position="1"/>
        <end position="127"/>
    </location>
</feature>
<dbReference type="PANTHER" id="PTHR43758">
    <property type="entry name" value="7,8-DIHYDRO-8-OXOGUANINE TRIPHOSPHATASE"/>
    <property type="match status" value="1"/>
</dbReference>
<dbReference type="eggNOG" id="COG0494">
    <property type="taxonomic scope" value="Bacteria"/>
</dbReference>
<dbReference type="GO" id="GO:0008413">
    <property type="term" value="F:8-oxo-7,8-dihydroguanosine triphosphate pyrophosphatase activity"/>
    <property type="evidence" value="ECO:0007669"/>
    <property type="project" value="InterPro"/>
</dbReference>
<dbReference type="Gene3D" id="3.90.79.10">
    <property type="entry name" value="Nucleoside Triphosphate Pyrophosphohydrolase"/>
    <property type="match status" value="1"/>
</dbReference>
<sequence length="151" mass="17912">MKSYTVCYLIRDDKILMLYRNKKEVDINKGKWIGVGGKIELGESPHESVKREVTEETGYILNECILRGMLIFVYNGITEYIYVFTSEDFSGEIITCDEGDLKYIPKQEILDLNIWEGDKYFLKDIIDDKKEFFVYRMEYENDKLIDVKKEQ</sequence>
<evidence type="ECO:0000313" key="7">
    <source>
        <dbReference type="EMBL" id="ACZ01860.1"/>
    </source>
</evidence>
<evidence type="ECO:0000256" key="1">
    <source>
        <dbReference type="ARBA" id="ARBA00001946"/>
    </source>
</evidence>
<accession>D1AVV0</accession>
<dbReference type="GO" id="GO:0046872">
    <property type="term" value="F:metal ion binding"/>
    <property type="evidence" value="ECO:0007669"/>
    <property type="project" value="UniProtKB-KW"/>
</dbReference>
<organism evidence="7 8">
    <name type="scientific">Streptobacillus moniliformis (strain ATCC 14647 / DSM 12112 / NCTC 10651 / 9901)</name>
    <dbReference type="NCBI Taxonomy" id="519441"/>
    <lineage>
        <taxon>Bacteria</taxon>
        <taxon>Fusobacteriati</taxon>
        <taxon>Fusobacteriota</taxon>
        <taxon>Fusobacteriia</taxon>
        <taxon>Fusobacteriales</taxon>
        <taxon>Leptotrichiaceae</taxon>
        <taxon>Streptobacillus</taxon>
    </lineage>
</organism>
<protein>
    <submittedName>
        <fullName evidence="7">NUDIX hydrolase</fullName>
    </submittedName>
</protein>
<gene>
    <name evidence="7" type="ordered locus">Smon_1427</name>
</gene>
<keyword evidence="3" id="KW-0479">Metal-binding</keyword>
<evidence type="ECO:0000256" key="5">
    <source>
        <dbReference type="ARBA" id="ARBA00022842"/>
    </source>
</evidence>
<dbReference type="InterPro" id="IPR003562">
    <property type="entry name" value="Mutator_MutX_prot"/>
</dbReference>
<evidence type="ECO:0000256" key="3">
    <source>
        <dbReference type="ARBA" id="ARBA00022723"/>
    </source>
</evidence>
<dbReference type="EMBL" id="CP001779">
    <property type="protein sequence ID" value="ACZ01860.1"/>
    <property type="molecule type" value="Genomic_DNA"/>
</dbReference>
<keyword evidence="4 7" id="KW-0378">Hydrolase</keyword>
<comment type="cofactor">
    <cofactor evidence="1">
        <name>Mg(2+)</name>
        <dbReference type="ChEBI" id="CHEBI:18420"/>
    </cofactor>
</comment>
<comment type="similarity">
    <text evidence="2">Belongs to the Nudix hydrolase family.</text>
</comment>
<dbReference type="PANTHER" id="PTHR43758:SF2">
    <property type="entry name" value="OXIDIZED PURINE NUCLEOSIDE TRIPHOSPHATE HYDROLASE"/>
    <property type="match status" value="1"/>
</dbReference>
<keyword evidence="8" id="KW-1185">Reference proteome</keyword>
<evidence type="ECO:0000256" key="2">
    <source>
        <dbReference type="ARBA" id="ARBA00005582"/>
    </source>
</evidence>
<dbReference type="GO" id="GO:0005737">
    <property type="term" value="C:cytoplasm"/>
    <property type="evidence" value="ECO:0007669"/>
    <property type="project" value="TreeGrafter"/>
</dbReference>
<dbReference type="OrthoDB" id="9804563at2"/>
<keyword evidence="5" id="KW-0460">Magnesium</keyword>
<dbReference type="Pfam" id="PF00293">
    <property type="entry name" value="NUDIX"/>
    <property type="match status" value="1"/>
</dbReference>
<dbReference type="InterPro" id="IPR015797">
    <property type="entry name" value="NUDIX_hydrolase-like_dom_sf"/>
</dbReference>
<dbReference type="CDD" id="cd18886">
    <property type="entry name" value="NUDIX_MutT_Nudt1"/>
    <property type="match status" value="1"/>
</dbReference>
<proteinExistence type="inferred from homology"/>
<dbReference type="HOGENOM" id="CLU_037162_11_2_0"/>
<dbReference type="InterPro" id="IPR000086">
    <property type="entry name" value="NUDIX_hydrolase_dom"/>
</dbReference>
<dbReference type="RefSeq" id="WP_012859406.1">
    <property type="nucleotide sequence ID" value="NC_013515.1"/>
</dbReference>
<dbReference type="GeneID" id="29673466"/>
<name>D1AVV0_STRM9</name>
<dbReference type="PROSITE" id="PS51462">
    <property type="entry name" value="NUDIX"/>
    <property type="match status" value="1"/>
</dbReference>
<evidence type="ECO:0000256" key="4">
    <source>
        <dbReference type="ARBA" id="ARBA00022801"/>
    </source>
</evidence>
<dbReference type="KEGG" id="smf:Smon_1427"/>
<dbReference type="GO" id="GO:0006281">
    <property type="term" value="P:DNA repair"/>
    <property type="evidence" value="ECO:0007669"/>
    <property type="project" value="InterPro"/>
</dbReference>
<dbReference type="PRINTS" id="PR01402">
    <property type="entry name" value="MUTATORMUTX"/>
</dbReference>
<dbReference type="SUPFAM" id="SSF55811">
    <property type="entry name" value="Nudix"/>
    <property type="match status" value="1"/>
</dbReference>
<reference evidence="7 8" key="1">
    <citation type="journal article" date="2009" name="Stand. Genomic Sci.">
        <title>Complete genome sequence of Streptobacillus moniliformis type strain (9901T).</title>
        <authorList>
            <person name="Nolan M."/>
            <person name="Gronow S."/>
            <person name="Lapidus A."/>
            <person name="Ivanova N."/>
            <person name="Copeland A."/>
            <person name="Lucas S."/>
            <person name="Del Rio T.G."/>
            <person name="Chen F."/>
            <person name="Tice H."/>
            <person name="Pitluck S."/>
            <person name="Cheng J.F."/>
            <person name="Sims D."/>
            <person name="Meincke L."/>
            <person name="Bruce D."/>
            <person name="Goodwin L."/>
            <person name="Brettin T."/>
            <person name="Han C."/>
            <person name="Detter J.C."/>
            <person name="Ovchinikova G."/>
            <person name="Pati A."/>
            <person name="Mavromatis K."/>
            <person name="Mikhailova N."/>
            <person name="Chen A."/>
            <person name="Palaniappan K."/>
            <person name="Land M."/>
            <person name="Hauser L."/>
            <person name="Chang Y.J."/>
            <person name="Jeffries C.D."/>
            <person name="Rohde M."/>
            <person name="Sproer C."/>
            <person name="Goker M."/>
            <person name="Bristow J."/>
            <person name="Eisen J.A."/>
            <person name="Markowitz V."/>
            <person name="Hugenholtz P."/>
            <person name="Kyrpides N.C."/>
            <person name="Klenk H.P."/>
            <person name="Chain P."/>
        </authorList>
    </citation>
    <scope>NUCLEOTIDE SEQUENCE [LARGE SCALE GENOMIC DNA]</scope>
    <source>
        <strain evidence="8">ATCC 14647 / DSM 12112 / NCTC 10651 / 9901</strain>
    </source>
</reference>
<dbReference type="AlphaFoldDB" id="D1AVV0"/>